<dbReference type="Proteomes" id="UP000244937">
    <property type="component" value="Chromosome"/>
</dbReference>
<gene>
    <name evidence="2" type="ORF">HYN49_03005</name>
</gene>
<dbReference type="EMBL" id="CP029187">
    <property type="protein sequence ID" value="AWI24944.1"/>
    <property type="molecule type" value="Genomic_DNA"/>
</dbReference>
<reference evidence="2 3" key="1">
    <citation type="submission" date="2018-05" db="EMBL/GenBank/DDBJ databases">
        <title>Genome sequencing of Flavobacterium sp. HYN0049.</title>
        <authorList>
            <person name="Yi H."/>
            <person name="Baek C."/>
        </authorList>
    </citation>
    <scope>NUCLEOTIDE SEQUENCE [LARGE SCALE GENOMIC DNA]</scope>
    <source>
        <strain evidence="2 3">HYN0049</strain>
    </source>
</reference>
<feature type="transmembrane region" description="Helical" evidence="1">
    <location>
        <begin position="12"/>
        <end position="29"/>
    </location>
</feature>
<evidence type="ECO:0000313" key="2">
    <source>
        <dbReference type="EMBL" id="AWI24944.1"/>
    </source>
</evidence>
<keyword evidence="3" id="KW-1185">Reference proteome</keyword>
<proteinExistence type="predicted"/>
<sequence length="69" mass="8214">MSERWKFQLKMGFFWGMSMSVFQLIFEMNKTPIGEQLSDGWFYLAMLAQILVGTFVIGYFSWSEKIKKQ</sequence>
<keyword evidence="1" id="KW-0472">Membrane</keyword>
<keyword evidence="1" id="KW-0812">Transmembrane</keyword>
<keyword evidence="1" id="KW-1133">Transmembrane helix</keyword>
<protein>
    <submittedName>
        <fullName evidence="2">Uncharacterized protein</fullName>
    </submittedName>
</protein>
<name>A0A2S1SEX5_9FLAO</name>
<dbReference type="KEGG" id="fpal:HYN49_03005"/>
<evidence type="ECO:0000313" key="3">
    <source>
        <dbReference type="Proteomes" id="UP000244937"/>
    </source>
</evidence>
<dbReference type="AlphaFoldDB" id="A0A2S1SEX5"/>
<evidence type="ECO:0000256" key="1">
    <source>
        <dbReference type="SAM" id="Phobius"/>
    </source>
</evidence>
<feature type="transmembrane region" description="Helical" evidence="1">
    <location>
        <begin position="41"/>
        <end position="62"/>
    </location>
</feature>
<organism evidence="2 3">
    <name type="scientific">Flavobacterium pallidum</name>
    <dbReference type="NCBI Taxonomy" id="2172098"/>
    <lineage>
        <taxon>Bacteria</taxon>
        <taxon>Pseudomonadati</taxon>
        <taxon>Bacteroidota</taxon>
        <taxon>Flavobacteriia</taxon>
        <taxon>Flavobacteriales</taxon>
        <taxon>Flavobacteriaceae</taxon>
        <taxon>Flavobacterium</taxon>
    </lineage>
</organism>
<accession>A0A2S1SEX5</accession>